<protein>
    <submittedName>
        <fullName evidence="2">SnoaL-like domain-containing protein</fullName>
    </submittedName>
</protein>
<feature type="domain" description="SnoaL-like" evidence="1">
    <location>
        <begin position="11"/>
        <end position="107"/>
    </location>
</feature>
<name>A0A1H8VCE3_9FIRM</name>
<dbReference type="InterPro" id="IPR037401">
    <property type="entry name" value="SnoaL-like"/>
</dbReference>
<evidence type="ECO:0000313" key="2">
    <source>
        <dbReference type="EMBL" id="SEP13106.1"/>
    </source>
</evidence>
<dbReference type="SUPFAM" id="SSF54427">
    <property type="entry name" value="NTF2-like"/>
    <property type="match status" value="1"/>
</dbReference>
<dbReference type="Gene3D" id="3.10.450.50">
    <property type="match status" value="1"/>
</dbReference>
<evidence type="ECO:0000313" key="3">
    <source>
        <dbReference type="Proteomes" id="UP000198847"/>
    </source>
</evidence>
<dbReference type="RefSeq" id="WP_245732340.1">
    <property type="nucleotide sequence ID" value="NZ_FODY01000011.1"/>
</dbReference>
<accession>A0A1H8VCE3</accession>
<organism evidence="2 3">
    <name type="scientific">Propionispora vibrioides</name>
    <dbReference type="NCBI Taxonomy" id="112903"/>
    <lineage>
        <taxon>Bacteria</taxon>
        <taxon>Bacillati</taxon>
        <taxon>Bacillota</taxon>
        <taxon>Negativicutes</taxon>
        <taxon>Selenomonadales</taxon>
        <taxon>Sporomusaceae</taxon>
        <taxon>Propionispora</taxon>
    </lineage>
</organism>
<evidence type="ECO:0000259" key="1">
    <source>
        <dbReference type="Pfam" id="PF12680"/>
    </source>
</evidence>
<keyword evidence="3" id="KW-1185">Reference proteome</keyword>
<dbReference type="STRING" id="112903.SAMN04490178_11110"/>
<proteinExistence type="predicted"/>
<dbReference type="EMBL" id="FODY01000011">
    <property type="protein sequence ID" value="SEP13106.1"/>
    <property type="molecule type" value="Genomic_DNA"/>
</dbReference>
<dbReference type="Pfam" id="PF12680">
    <property type="entry name" value="SnoaL_2"/>
    <property type="match status" value="1"/>
</dbReference>
<gene>
    <name evidence="2" type="ORF">SAMN04490178_11110</name>
</gene>
<sequence length="117" mass="12945">MMTVKLTAPIQTYMDSINGNDLTAIDRCMAVDVHVHDIGEKKHINGIEAVKKWRGGSNNEFQLKSEVTAVEENHGITAVTSITRGNFPGSPQIFYYHFSVEDGLITNIEIVPGKENV</sequence>
<dbReference type="AlphaFoldDB" id="A0A1H8VCE3"/>
<dbReference type="Proteomes" id="UP000198847">
    <property type="component" value="Unassembled WGS sequence"/>
</dbReference>
<reference evidence="2 3" key="1">
    <citation type="submission" date="2016-10" db="EMBL/GenBank/DDBJ databases">
        <authorList>
            <person name="de Groot N.N."/>
        </authorList>
    </citation>
    <scope>NUCLEOTIDE SEQUENCE [LARGE SCALE GENOMIC DNA]</scope>
    <source>
        <strain evidence="2 3">DSM 13305</strain>
    </source>
</reference>
<dbReference type="InterPro" id="IPR032710">
    <property type="entry name" value="NTF2-like_dom_sf"/>
</dbReference>